<feature type="region of interest" description="Disordered" evidence="1">
    <location>
        <begin position="1"/>
        <end position="21"/>
    </location>
</feature>
<keyword evidence="4" id="KW-1185">Reference proteome</keyword>
<evidence type="ECO:0000313" key="3">
    <source>
        <dbReference type="EMBL" id="KFD64632.1"/>
    </source>
</evidence>
<sequence>MSKLSAQGKNSPESYGRSKMISCRRKQNVTRPLQNSHYSTLFLLVYPNTDLAKNTPNNYYVSFEVSIILCFDDQAYNPKI</sequence>
<dbReference type="EMBL" id="KL363311">
    <property type="protein sequence ID" value="KFD47882.1"/>
    <property type="molecule type" value="Genomic_DNA"/>
</dbReference>
<dbReference type="AlphaFoldDB" id="A0A085LSD6"/>
<accession>A0A085LSD6</accession>
<dbReference type="EMBL" id="KL367553">
    <property type="protein sequence ID" value="KFD64632.1"/>
    <property type="molecule type" value="Genomic_DNA"/>
</dbReference>
<evidence type="ECO:0000313" key="2">
    <source>
        <dbReference type="EMBL" id="KFD47882.1"/>
    </source>
</evidence>
<reference evidence="2 4" key="1">
    <citation type="journal article" date="2014" name="Nat. Genet.">
        <title>Genome and transcriptome of the porcine whipworm Trichuris suis.</title>
        <authorList>
            <person name="Jex A.R."/>
            <person name="Nejsum P."/>
            <person name="Schwarz E.M."/>
            <person name="Hu L."/>
            <person name="Young N.D."/>
            <person name="Hall R.S."/>
            <person name="Korhonen P.K."/>
            <person name="Liao S."/>
            <person name="Thamsborg S."/>
            <person name="Xia J."/>
            <person name="Xu P."/>
            <person name="Wang S."/>
            <person name="Scheerlinck J.P."/>
            <person name="Hofmann A."/>
            <person name="Sternberg P.W."/>
            <person name="Wang J."/>
            <person name="Gasser R.B."/>
        </authorList>
    </citation>
    <scope>NUCLEOTIDE SEQUENCE [LARGE SCALE GENOMIC DNA]</scope>
    <source>
        <strain evidence="3">DCEP-RM93F</strain>
        <strain evidence="2">DCEP-RM93M</strain>
    </source>
</reference>
<dbReference type="Proteomes" id="UP000030764">
    <property type="component" value="Unassembled WGS sequence"/>
</dbReference>
<evidence type="ECO:0000256" key="1">
    <source>
        <dbReference type="SAM" id="MobiDB-lite"/>
    </source>
</evidence>
<gene>
    <name evidence="2" type="ORF">M513_11235</name>
    <name evidence="3" type="ORF">M514_11235</name>
</gene>
<organism evidence="2 4">
    <name type="scientific">Trichuris suis</name>
    <name type="common">pig whipworm</name>
    <dbReference type="NCBI Taxonomy" id="68888"/>
    <lineage>
        <taxon>Eukaryota</taxon>
        <taxon>Metazoa</taxon>
        <taxon>Ecdysozoa</taxon>
        <taxon>Nematoda</taxon>
        <taxon>Enoplea</taxon>
        <taxon>Dorylaimia</taxon>
        <taxon>Trichinellida</taxon>
        <taxon>Trichuridae</taxon>
        <taxon>Trichuris</taxon>
    </lineage>
</organism>
<evidence type="ECO:0000313" key="4">
    <source>
        <dbReference type="Proteomes" id="UP000030764"/>
    </source>
</evidence>
<protein>
    <submittedName>
        <fullName evidence="2">Uncharacterized protein</fullName>
    </submittedName>
</protein>
<dbReference type="Proteomes" id="UP000030758">
    <property type="component" value="Unassembled WGS sequence"/>
</dbReference>
<feature type="compositionally biased region" description="Polar residues" evidence="1">
    <location>
        <begin position="1"/>
        <end position="13"/>
    </location>
</feature>
<proteinExistence type="predicted"/>
<name>A0A085LSD6_9BILA</name>